<evidence type="ECO:0000313" key="2">
    <source>
        <dbReference type="Proteomes" id="UP000175706"/>
    </source>
</evidence>
<dbReference type="EMBL" id="LXLT01000026">
    <property type="protein sequence ID" value="OFD79920.1"/>
    <property type="molecule type" value="Genomic_DNA"/>
</dbReference>
<sequence length="29" mass="3519">MSLLYGGLTFLNFDETIYTFKMYSFSHYE</sequence>
<dbReference type="Proteomes" id="UP000175706">
    <property type="component" value="Unassembled WGS sequence"/>
</dbReference>
<evidence type="ECO:0000313" key="1">
    <source>
        <dbReference type="EMBL" id="OFD79920.1"/>
    </source>
</evidence>
<protein>
    <submittedName>
        <fullName evidence="1">Uncharacterized protein</fullName>
    </submittedName>
</protein>
<organism evidence="1 2">
    <name type="scientific">Bacillus mycoides</name>
    <dbReference type="NCBI Taxonomy" id="1405"/>
    <lineage>
        <taxon>Bacteria</taxon>
        <taxon>Bacillati</taxon>
        <taxon>Bacillota</taxon>
        <taxon>Bacilli</taxon>
        <taxon>Bacillales</taxon>
        <taxon>Bacillaceae</taxon>
        <taxon>Bacillus</taxon>
        <taxon>Bacillus cereus group</taxon>
    </lineage>
</organism>
<gene>
    <name evidence="1" type="ORF">BWGOE8_23430</name>
</gene>
<comment type="caution">
    <text evidence="1">The sequence shown here is derived from an EMBL/GenBank/DDBJ whole genome shotgun (WGS) entry which is preliminary data.</text>
</comment>
<reference evidence="1 2" key="1">
    <citation type="submission" date="2016-05" db="EMBL/GenBank/DDBJ databases">
        <title>Bacillus thuringiensis and Bacillus weihenstephanensis as novel biocontrol agents of wilt causing Verticillium species.</title>
        <authorList>
            <person name="Hollensteiner J."/>
            <person name="Wemheuer F."/>
            <person name="Harting R."/>
            <person name="Kolarzyk A."/>
            <person name="Diaz-Valerio S."/>
            <person name="Poehlein A."/>
            <person name="Brzuszkiewicz E."/>
            <person name="Nesemann K."/>
            <person name="Braus-Stromeyer S."/>
            <person name="Braus G."/>
            <person name="Daniel R."/>
            <person name="Liesegang H."/>
        </authorList>
    </citation>
    <scope>NUCLEOTIDE SEQUENCE [LARGE SCALE GENOMIC DNA]</scope>
    <source>
        <strain evidence="1 2">GOE8</strain>
    </source>
</reference>
<accession>A0A1E8B802</accession>
<dbReference type="AlphaFoldDB" id="A0A1E8B802"/>
<proteinExistence type="predicted"/>
<name>A0A1E8B802_BACMY</name>